<keyword evidence="2" id="KW-1185">Reference proteome</keyword>
<accession>A0ABV9AJP1</accession>
<name>A0ABV9AJP1_9ACTN</name>
<reference evidence="2" key="1">
    <citation type="journal article" date="2019" name="Int. J. Syst. Evol. Microbiol.">
        <title>The Global Catalogue of Microorganisms (GCM) 10K type strain sequencing project: providing services to taxonomists for standard genome sequencing and annotation.</title>
        <authorList>
            <consortium name="The Broad Institute Genomics Platform"/>
            <consortium name="The Broad Institute Genome Sequencing Center for Infectious Disease"/>
            <person name="Wu L."/>
            <person name="Ma J."/>
        </authorList>
    </citation>
    <scope>NUCLEOTIDE SEQUENCE [LARGE SCALE GENOMIC DNA]</scope>
    <source>
        <strain evidence="2">CGMCC 4.7177</strain>
    </source>
</reference>
<gene>
    <name evidence="1" type="ORF">ACFPIH_04390</name>
</gene>
<comment type="caution">
    <text evidence="1">The sequence shown here is derived from an EMBL/GenBank/DDBJ whole genome shotgun (WGS) entry which is preliminary data.</text>
</comment>
<protein>
    <submittedName>
        <fullName evidence="1">Uncharacterized protein</fullName>
    </submittedName>
</protein>
<dbReference type="RefSeq" id="WP_381168342.1">
    <property type="nucleotide sequence ID" value="NZ_JBHSFK010000002.1"/>
</dbReference>
<sequence length="62" mass="6922">MNTWHNGMALKAANCPQLHTLFTTPAGTVRMCNTHVRYCETCNPRSLETEDASVLEILEDGK</sequence>
<organism evidence="1 2">
    <name type="scientific">Streptomyces vulcanius</name>
    <dbReference type="NCBI Taxonomy" id="1441876"/>
    <lineage>
        <taxon>Bacteria</taxon>
        <taxon>Bacillati</taxon>
        <taxon>Actinomycetota</taxon>
        <taxon>Actinomycetes</taxon>
        <taxon>Kitasatosporales</taxon>
        <taxon>Streptomycetaceae</taxon>
        <taxon>Streptomyces</taxon>
    </lineage>
</organism>
<dbReference type="EMBL" id="JBHSFK010000002">
    <property type="protein sequence ID" value="MFC4498768.1"/>
    <property type="molecule type" value="Genomic_DNA"/>
</dbReference>
<evidence type="ECO:0000313" key="2">
    <source>
        <dbReference type="Proteomes" id="UP001595839"/>
    </source>
</evidence>
<evidence type="ECO:0000313" key="1">
    <source>
        <dbReference type="EMBL" id="MFC4498768.1"/>
    </source>
</evidence>
<proteinExistence type="predicted"/>
<dbReference type="Proteomes" id="UP001595839">
    <property type="component" value="Unassembled WGS sequence"/>
</dbReference>